<name>A0A5C5FQP8_9BASI</name>
<comment type="caution">
    <text evidence="2">The sequence shown here is derived from an EMBL/GenBank/DDBJ whole genome shotgun (WGS) entry which is preliminary data.</text>
</comment>
<dbReference type="PANTHER" id="PTHR40422:SF1">
    <property type="entry name" value="TRANSLATION MACHINERY-ASSOCIATED PROTEIN 17"/>
    <property type="match status" value="1"/>
</dbReference>
<proteinExistence type="predicted"/>
<dbReference type="InterPro" id="IPR038966">
    <property type="entry name" value="TMA17"/>
</dbReference>
<evidence type="ECO:0000313" key="2">
    <source>
        <dbReference type="EMBL" id="TNY18121.1"/>
    </source>
</evidence>
<accession>A0A5C5FQP8</accession>
<protein>
    <submittedName>
        <fullName evidence="2">Uncharacterized protein</fullName>
    </submittedName>
</protein>
<organism evidence="2 3">
    <name type="scientific">Rhodotorula diobovata</name>
    <dbReference type="NCBI Taxonomy" id="5288"/>
    <lineage>
        <taxon>Eukaryota</taxon>
        <taxon>Fungi</taxon>
        <taxon>Dikarya</taxon>
        <taxon>Basidiomycota</taxon>
        <taxon>Pucciniomycotina</taxon>
        <taxon>Microbotryomycetes</taxon>
        <taxon>Sporidiobolales</taxon>
        <taxon>Sporidiobolaceae</taxon>
        <taxon>Rhodotorula</taxon>
    </lineage>
</organism>
<evidence type="ECO:0000256" key="1">
    <source>
        <dbReference type="SAM" id="MobiDB-lite"/>
    </source>
</evidence>
<sequence length="162" mass="17072">MPPFRQTHDQPISRLENSIAHLERSNVELRAFARGEGDAEGEALDDDTRREFGDTVNENDETISRQQERIAMIRLALEEQIGVDARNPHYAVSGSGGGGGVQPLAPATRQASEAAPTSRDEDEVMGVAAASTTATTDAPPRTGGVNGAQEGAGDGADDGLYL</sequence>
<evidence type="ECO:0000313" key="3">
    <source>
        <dbReference type="Proteomes" id="UP000311382"/>
    </source>
</evidence>
<dbReference type="STRING" id="5288.A0A5C5FQP8"/>
<feature type="compositionally biased region" description="Low complexity" evidence="1">
    <location>
        <begin position="128"/>
        <end position="143"/>
    </location>
</feature>
<dbReference type="PANTHER" id="PTHR40422">
    <property type="entry name" value="TRANSLATION MACHINERY-ASSOCIATED PROTEIN 17"/>
    <property type="match status" value="1"/>
</dbReference>
<dbReference type="Proteomes" id="UP000311382">
    <property type="component" value="Unassembled WGS sequence"/>
</dbReference>
<gene>
    <name evidence="2" type="ORF">DMC30DRAFT_419141</name>
</gene>
<feature type="compositionally biased region" description="Gly residues" evidence="1">
    <location>
        <begin position="144"/>
        <end position="154"/>
    </location>
</feature>
<feature type="region of interest" description="Disordered" evidence="1">
    <location>
        <begin position="88"/>
        <end position="162"/>
    </location>
</feature>
<dbReference type="EMBL" id="SOZI01000155">
    <property type="protein sequence ID" value="TNY18121.1"/>
    <property type="molecule type" value="Genomic_DNA"/>
</dbReference>
<keyword evidence="3" id="KW-1185">Reference proteome</keyword>
<dbReference type="GO" id="GO:0030674">
    <property type="term" value="F:protein-macromolecule adaptor activity"/>
    <property type="evidence" value="ECO:0007669"/>
    <property type="project" value="TreeGrafter"/>
</dbReference>
<dbReference type="AlphaFoldDB" id="A0A5C5FQP8"/>
<dbReference type="OrthoDB" id="548474at2759"/>
<reference evidence="2 3" key="1">
    <citation type="submission" date="2019-03" db="EMBL/GenBank/DDBJ databases">
        <title>Rhodosporidium diobovatum UCD-FST 08-225 genome sequencing, assembly, and annotation.</title>
        <authorList>
            <person name="Fakankun I.U."/>
            <person name="Fristensky B."/>
            <person name="Levin D.B."/>
        </authorList>
    </citation>
    <scope>NUCLEOTIDE SEQUENCE [LARGE SCALE GENOMIC DNA]</scope>
    <source>
        <strain evidence="2 3">UCD-FST 08-225</strain>
    </source>
</reference>
<dbReference type="GO" id="GO:0070682">
    <property type="term" value="P:proteasome regulatory particle assembly"/>
    <property type="evidence" value="ECO:0007669"/>
    <property type="project" value="InterPro"/>
</dbReference>